<dbReference type="AlphaFoldDB" id="A0A915ZJT6"/>
<dbReference type="EC" id="2.3.1.108" evidence="3"/>
<feature type="compositionally biased region" description="Polar residues" evidence="4">
    <location>
        <begin position="205"/>
        <end position="214"/>
    </location>
</feature>
<feature type="compositionally biased region" description="Low complexity" evidence="4">
    <location>
        <begin position="255"/>
        <end position="267"/>
    </location>
</feature>
<evidence type="ECO:0000313" key="7">
    <source>
        <dbReference type="Proteomes" id="UP000684084"/>
    </source>
</evidence>
<dbReference type="CDD" id="cd04301">
    <property type="entry name" value="NAT_SF"/>
    <property type="match status" value="1"/>
</dbReference>
<sequence length="312" mass="35967">MTRQKETKVKITHHKNSHYIMEFSENILNALSSDISIITAEDLVYIRGETSKQENLRIVIDAMGEASARVQDLKNIITTTAKFKESLHTLYIMKDQENKTVVGILKVGIKKLFVMDRLGRQHEIEPLCVLDFYVHENCQRSGYGKKLFEYMLINEKVENPYKLAFDRPSDKFKSFLKKYYNLENFVPQPNNFVIFDEYGLQDKPTNSRILNTSSNRRHSAPYEKIPTGTYHRHTRSLTPHHHYYPSSLFDSSSPILSSSSPSSPSPSENNFTSVSSISHSAPPKEIYVQRKRELANQQEISKQSLYGNNPIL</sequence>
<dbReference type="GO" id="GO:0005874">
    <property type="term" value="C:microtubule"/>
    <property type="evidence" value="ECO:0007669"/>
    <property type="project" value="InterPro"/>
</dbReference>
<evidence type="ECO:0000256" key="1">
    <source>
        <dbReference type="ARBA" id="ARBA00022679"/>
    </source>
</evidence>
<feature type="site" description="Crucial for catalytic activity" evidence="3">
    <location>
        <position position="71"/>
    </location>
</feature>
<dbReference type="InterPro" id="IPR038746">
    <property type="entry name" value="Atat"/>
</dbReference>
<evidence type="ECO:0000256" key="2">
    <source>
        <dbReference type="ARBA" id="ARBA00023315"/>
    </source>
</evidence>
<dbReference type="SMR" id="A0A915ZJT6"/>
<protein>
    <recommendedName>
        <fullName evidence="3">Alpha-tubulin N-acetyltransferase</fullName>
        <shortName evidence="3">Alpha-TAT</shortName>
        <shortName evidence="3">TAT</shortName>
        <ecNumber evidence="3">2.3.1.108</ecNumber>
    </recommendedName>
    <alternativeName>
        <fullName evidence="3">Acetyltransferase mec-17 homolog</fullName>
    </alternativeName>
</protein>
<proteinExistence type="inferred from homology"/>
<name>A0A915ZJT6_9GLOM</name>
<feature type="compositionally biased region" description="Polar residues" evidence="4">
    <location>
        <begin position="268"/>
        <end position="279"/>
    </location>
</feature>
<dbReference type="EMBL" id="CAGKOT010000041">
    <property type="protein sequence ID" value="CAB5379570.1"/>
    <property type="molecule type" value="Genomic_DNA"/>
</dbReference>
<accession>A0A915ZJT6</accession>
<dbReference type="Gene3D" id="3.40.630.30">
    <property type="match status" value="1"/>
</dbReference>
<evidence type="ECO:0000256" key="4">
    <source>
        <dbReference type="SAM" id="MobiDB-lite"/>
    </source>
</evidence>
<dbReference type="GO" id="GO:0019799">
    <property type="term" value="F:tubulin N-acetyltransferase activity"/>
    <property type="evidence" value="ECO:0007669"/>
    <property type="project" value="UniProtKB-UniRule"/>
</dbReference>
<evidence type="ECO:0000313" key="6">
    <source>
        <dbReference type="EMBL" id="CAB5379570.1"/>
    </source>
</evidence>
<comment type="caution">
    <text evidence="6">The sequence shown here is derived from an EMBL/GenBank/DDBJ whole genome shotgun (WGS) entry which is preliminary data.</text>
</comment>
<keyword evidence="1 3" id="KW-0808">Transferase</keyword>
<feature type="region of interest" description="Disordered" evidence="4">
    <location>
        <begin position="205"/>
        <end position="237"/>
    </location>
</feature>
<dbReference type="PROSITE" id="PS51730">
    <property type="entry name" value="GNAT_ATAT"/>
    <property type="match status" value="1"/>
</dbReference>
<feature type="binding site" evidence="3">
    <location>
        <begin position="169"/>
        <end position="178"/>
    </location>
    <ligand>
        <name>acetyl-CoA</name>
        <dbReference type="ChEBI" id="CHEBI:57288"/>
    </ligand>
</feature>
<keyword evidence="2 3" id="KW-0012">Acyltransferase</keyword>
<dbReference type="InterPro" id="IPR007965">
    <property type="entry name" value="GNAT_ATAT"/>
</dbReference>
<reference evidence="6" key="1">
    <citation type="submission" date="2020-05" db="EMBL/GenBank/DDBJ databases">
        <authorList>
            <person name="Rincon C."/>
            <person name="Sanders R I."/>
            <person name="Robbins C."/>
            <person name="Chaturvedi A."/>
        </authorList>
    </citation>
    <scope>NUCLEOTIDE SEQUENCE</scope>
    <source>
        <strain evidence="6">CHB12</strain>
    </source>
</reference>
<comment type="function">
    <text evidence="3">Specifically acetylates 'Lys-40' in alpha-tubulin on the lumenal side of microtubules. Promotes microtubule destabilization and accelerates microtubule dynamics; this activity may be independent of acetylation activity. Acetylates alpha-tubulin with a slow enzymatic rate, due to a catalytic site that is not optimized for acetyl transfer. Enters the microtubule through each end and diffuses quickly throughout the lumen of microtubules. Acetylates only long/old microtubules because of its slow acetylation rate since it does not have time to act on dynamically unstable microtubules before the enzyme is released.</text>
</comment>
<feature type="compositionally biased region" description="Polar residues" evidence="4">
    <location>
        <begin position="295"/>
        <end position="312"/>
    </location>
</feature>
<dbReference type="Proteomes" id="UP000684084">
    <property type="component" value="Unassembled WGS sequence"/>
</dbReference>
<dbReference type="PANTHER" id="PTHR12327">
    <property type="entry name" value="ALPHA-TUBULIN N-ACETYLTRANSFERASE 1"/>
    <property type="match status" value="1"/>
</dbReference>
<dbReference type="HAMAP" id="MF_03130">
    <property type="entry name" value="mec17"/>
    <property type="match status" value="1"/>
</dbReference>
<evidence type="ECO:0000259" key="5">
    <source>
        <dbReference type="PROSITE" id="PS51730"/>
    </source>
</evidence>
<feature type="region of interest" description="Disordered" evidence="4">
    <location>
        <begin position="255"/>
        <end position="312"/>
    </location>
</feature>
<comment type="similarity">
    <text evidence="3">Belongs to the acetyltransferase ATAT1 family.</text>
</comment>
<dbReference type="Pfam" id="PF05301">
    <property type="entry name" value="Acetyltransf_16"/>
    <property type="match status" value="1"/>
</dbReference>
<dbReference type="VEuPathDB" id="FungiDB:RhiirFUN_022657"/>
<organism evidence="6 7">
    <name type="scientific">Rhizophagus irregularis</name>
    <dbReference type="NCBI Taxonomy" id="588596"/>
    <lineage>
        <taxon>Eukaryota</taxon>
        <taxon>Fungi</taxon>
        <taxon>Fungi incertae sedis</taxon>
        <taxon>Mucoromycota</taxon>
        <taxon>Glomeromycotina</taxon>
        <taxon>Glomeromycetes</taxon>
        <taxon>Glomerales</taxon>
        <taxon>Glomeraceae</taxon>
        <taxon>Rhizophagus</taxon>
    </lineage>
</organism>
<evidence type="ECO:0000256" key="3">
    <source>
        <dbReference type="HAMAP-Rule" id="MF_03130"/>
    </source>
</evidence>
<feature type="binding site" evidence="3">
    <location>
        <begin position="132"/>
        <end position="145"/>
    </location>
    <ligand>
        <name>acetyl-CoA</name>
        <dbReference type="ChEBI" id="CHEBI:57288"/>
    </ligand>
</feature>
<feature type="domain" description="N-acetyltransferase" evidence="5">
    <location>
        <begin position="21"/>
        <end position="199"/>
    </location>
</feature>
<dbReference type="PANTHER" id="PTHR12327:SF0">
    <property type="entry name" value="ALPHA-TUBULIN N-ACETYLTRANSFERASE 1"/>
    <property type="match status" value="1"/>
</dbReference>
<dbReference type="GO" id="GO:0070507">
    <property type="term" value="P:regulation of microtubule cytoskeleton organization"/>
    <property type="evidence" value="ECO:0007669"/>
    <property type="project" value="UniProtKB-UniRule"/>
</dbReference>
<dbReference type="OrthoDB" id="447510at2759"/>
<gene>
    <name evidence="6" type="ORF">CHRIB12_LOCUS16684</name>
</gene>
<comment type="catalytic activity">
    <reaction evidence="3">
        <text>L-lysyl-[alpha-tubulin] + acetyl-CoA = N(6)-acetyl-L-lysyl-[alpha-tubulin] + CoA + H(+)</text>
        <dbReference type="Rhea" id="RHEA:15277"/>
        <dbReference type="Rhea" id="RHEA-COMP:11278"/>
        <dbReference type="Rhea" id="RHEA-COMP:11279"/>
        <dbReference type="ChEBI" id="CHEBI:15378"/>
        <dbReference type="ChEBI" id="CHEBI:29969"/>
        <dbReference type="ChEBI" id="CHEBI:57287"/>
        <dbReference type="ChEBI" id="CHEBI:57288"/>
        <dbReference type="ChEBI" id="CHEBI:61930"/>
        <dbReference type="EC" id="2.3.1.108"/>
    </reaction>
</comment>